<dbReference type="Proteomes" id="UP001229081">
    <property type="component" value="Unassembled WGS sequence"/>
</dbReference>
<accession>A0AAJ1W3K6</accession>
<evidence type="ECO:0000256" key="1">
    <source>
        <dbReference type="SAM" id="MobiDB-lite"/>
    </source>
</evidence>
<dbReference type="InterPro" id="IPR004255">
    <property type="entry name" value="O-acyltransferase_WSD1_N"/>
</dbReference>
<dbReference type="GO" id="GO:0045017">
    <property type="term" value="P:glycerolipid biosynthetic process"/>
    <property type="evidence" value="ECO:0007669"/>
    <property type="project" value="InterPro"/>
</dbReference>
<sequence length="416" mass="44447">MAQPMTPGTGHFRAPDPNRHLDISTGNTAAGNMATGAVAVIAGPAPGPGEIKDLLTERFTPGTDAAACVQRVALPAPGDDSELFRAIAHALERPLEPEFPLWECWIIEGLQDDRWAILIKVGPGSAQHLRPAHLLARLCDHDRDAYADSTAPVAISPAHSPGWADATRQAAARAVNGLSTAAGMLRPWPAAGPPPTVLRYQTVVVARAAIDDIARKFGAAADDVAVAAITEGFRTVLIERGEQPRAGSIRTLGTPLTELPVEHRDPLAQLYAVRDQGGPRSSGNSPIALCGRMIQALTRTSRQSVMTLATAPPGPRYQLRLMGRRLERLLPIPPTAPRHGTGVAVLSYGGELVFGITTDYDADPNVVAAGIESGMARLRALSRDSVVPFDRRRRRRSLPNSAARWRPSQPSARVRH</sequence>
<organism evidence="4 5">
    <name type="scientific">Mycobacterium paragordonae</name>
    <dbReference type="NCBI Taxonomy" id="1389713"/>
    <lineage>
        <taxon>Bacteria</taxon>
        <taxon>Bacillati</taxon>
        <taxon>Actinomycetota</taxon>
        <taxon>Actinomycetes</taxon>
        <taxon>Mycobacteriales</taxon>
        <taxon>Mycobacteriaceae</taxon>
        <taxon>Mycobacterium</taxon>
    </lineage>
</organism>
<comment type="caution">
    <text evidence="4">The sequence shown here is derived from an EMBL/GenBank/DDBJ whole genome shotgun (WGS) entry which is preliminary data.</text>
</comment>
<dbReference type="AlphaFoldDB" id="A0AAJ1W3K6"/>
<feature type="region of interest" description="Disordered" evidence="1">
    <location>
        <begin position="392"/>
        <end position="416"/>
    </location>
</feature>
<dbReference type="Pfam" id="PF03007">
    <property type="entry name" value="WS_DGAT_cat"/>
    <property type="match status" value="1"/>
</dbReference>
<protein>
    <submittedName>
        <fullName evidence="4">Wax ester/triacylglycerol synthase family O-acyltransferase</fullName>
    </submittedName>
</protein>
<name>A0AAJ1W3K6_9MYCO</name>
<dbReference type="InterPro" id="IPR009721">
    <property type="entry name" value="O-acyltransferase_WSD1_C"/>
</dbReference>
<evidence type="ECO:0000313" key="4">
    <source>
        <dbReference type="EMBL" id="MDP7736726.1"/>
    </source>
</evidence>
<feature type="region of interest" description="Disordered" evidence="1">
    <location>
        <begin position="1"/>
        <end position="28"/>
    </location>
</feature>
<dbReference type="Pfam" id="PF06974">
    <property type="entry name" value="WS_DGAT_C"/>
    <property type="match status" value="1"/>
</dbReference>
<dbReference type="RefSeq" id="WP_197748190.1">
    <property type="nucleotide sequence ID" value="NZ_BLKX01000001.1"/>
</dbReference>
<evidence type="ECO:0000259" key="2">
    <source>
        <dbReference type="Pfam" id="PF03007"/>
    </source>
</evidence>
<feature type="domain" description="O-acyltransferase WSD1 C-terminal" evidence="3">
    <location>
        <begin position="296"/>
        <end position="372"/>
    </location>
</feature>
<dbReference type="EMBL" id="JAUFSA010000001">
    <property type="protein sequence ID" value="MDP7736726.1"/>
    <property type="molecule type" value="Genomic_DNA"/>
</dbReference>
<reference evidence="4" key="1">
    <citation type="submission" date="2023-06" db="EMBL/GenBank/DDBJ databases">
        <title>Identification of two novel mycobacterium reveal diversities and complexities of Mycobacterium gordonae clade.</title>
        <authorList>
            <person name="Matsumoto Y."/>
            <person name="Nakamura S."/>
            <person name="Motooka D."/>
            <person name="Fukushima K."/>
        </authorList>
    </citation>
    <scope>NUCLEOTIDE SEQUENCE</scope>
    <source>
        <strain evidence="4">TY812</strain>
    </source>
</reference>
<proteinExistence type="predicted"/>
<gene>
    <name evidence="4" type="ORF">QXL92_18455</name>
</gene>
<feature type="compositionally biased region" description="Basic and acidic residues" evidence="1">
    <location>
        <begin position="13"/>
        <end position="22"/>
    </location>
</feature>
<evidence type="ECO:0000259" key="3">
    <source>
        <dbReference type="Pfam" id="PF06974"/>
    </source>
</evidence>
<dbReference type="GO" id="GO:0004144">
    <property type="term" value="F:diacylglycerol O-acyltransferase activity"/>
    <property type="evidence" value="ECO:0007669"/>
    <property type="project" value="InterPro"/>
</dbReference>
<evidence type="ECO:0000313" key="5">
    <source>
        <dbReference type="Proteomes" id="UP001229081"/>
    </source>
</evidence>
<feature type="domain" description="O-acyltransferase WSD1-like N-terminal" evidence="2">
    <location>
        <begin position="66"/>
        <end position="181"/>
    </location>
</feature>